<sequence length="217" mass="23454">MGTIRTRTALPRQVRSFWEKTRENLPLILLGALFVLGALCGSGLYQTMSPKTSSMLMLLLSGSGTGEEFHFFADWGAVFLANFAMVALLFLCGFCAISQPVIVLIPFVKGLGFGLVAAYNMVLLSPYSSFFWLKFMPGAFLATALILMCAKQSLGLSCYVCRSVFCPPSGGGAPRQAPRPTSLVGLYGMKYLFFVLVCAAFSLIDVLFDLAYAVVTG</sequence>
<feature type="transmembrane region" description="Helical" evidence="1">
    <location>
        <begin position="75"/>
        <end position="94"/>
    </location>
</feature>
<evidence type="ECO:0000313" key="2">
    <source>
        <dbReference type="EMBL" id="TCL42970.1"/>
    </source>
</evidence>
<feature type="transmembrane region" description="Helical" evidence="1">
    <location>
        <begin position="130"/>
        <end position="150"/>
    </location>
</feature>
<evidence type="ECO:0008006" key="4">
    <source>
        <dbReference type="Google" id="ProtNLM"/>
    </source>
</evidence>
<keyword evidence="1" id="KW-1133">Transmembrane helix</keyword>
<feature type="transmembrane region" description="Helical" evidence="1">
    <location>
        <begin position="191"/>
        <end position="215"/>
    </location>
</feature>
<dbReference type="RefSeq" id="WP_079700038.1">
    <property type="nucleotide sequence ID" value="NZ_JADNAH010000002.1"/>
</dbReference>
<dbReference type="AlphaFoldDB" id="A0A9X8UIP0"/>
<dbReference type="Proteomes" id="UP000294682">
    <property type="component" value="Unassembled WGS sequence"/>
</dbReference>
<gene>
    <name evidence="2" type="ORF">EDD78_10771</name>
</gene>
<keyword evidence="1" id="KW-0472">Membrane</keyword>
<reference evidence="2 3" key="1">
    <citation type="submission" date="2019-03" db="EMBL/GenBank/DDBJ databases">
        <title>Genomic Encyclopedia of Type Strains, Phase IV (KMG-IV): sequencing the most valuable type-strain genomes for metagenomic binning, comparative biology and taxonomic classification.</title>
        <authorList>
            <person name="Goeker M."/>
        </authorList>
    </citation>
    <scope>NUCLEOTIDE SEQUENCE [LARGE SCALE GENOMIC DNA]</scope>
    <source>
        <strain evidence="2 3">DSM 100433</strain>
    </source>
</reference>
<feature type="transmembrane region" description="Helical" evidence="1">
    <location>
        <begin position="101"/>
        <end position="124"/>
    </location>
</feature>
<organism evidence="2 3">
    <name type="scientific">Harryflintia acetispora</name>
    <dbReference type="NCBI Taxonomy" id="1849041"/>
    <lineage>
        <taxon>Bacteria</taxon>
        <taxon>Bacillati</taxon>
        <taxon>Bacillota</taxon>
        <taxon>Clostridia</taxon>
        <taxon>Eubacteriales</taxon>
        <taxon>Oscillospiraceae</taxon>
        <taxon>Harryflintia</taxon>
    </lineage>
</organism>
<feature type="transmembrane region" description="Helical" evidence="1">
    <location>
        <begin position="25"/>
        <end position="45"/>
    </location>
</feature>
<keyword evidence="1" id="KW-0812">Transmembrane</keyword>
<name>A0A9X8UIP0_9FIRM</name>
<evidence type="ECO:0000313" key="3">
    <source>
        <dbReference type="Proteomes" id="UP000294682"/>
    </source>
</evidence>
<keyword evidence="3" id="KW-1185">Reference proteome</keyword>
<protein>
    <recommendedName>
        <fullName evidence="4">Stage II sporulation protein M</fullName>
    </recommendedName>
</protein>
<accession>A0A9X8UIP0</accession>
<comment type="caution">
    <text evidence="2">The sequence shown here is derived from an EMBL/GenBank/DDBJ whole genome shotgun (WGS) entry which is preliminary data.</text>
</comment>
<dbReference type="OrthoDB" id="1863806at2"/>
<evidence type="ECO:0000256" key="1">
    <source>
        <dbReference type="SAM" id="Phobius"/>
    </source>
</evidence>
<proteinExistence type="predicted"/>
<dbReference type="EMBL" id="SLUK01000007">
    <property type="protein sequence ID" value="TCL42970.1"/>
    <property type="molecule type" value="Genomic_DNA"/>
</dbReference>